<evidence type="ECO:0000256" key="5">
    <source>
        <dbReference type="ARBA" id="ARBA00022598"/>
    </source>
</evidence>
<reference evidence="14" key="1">
    <citation type="journal article" date="2014" name="Nat. Commun.">
        <title>Multiple recent horizontal transfers of a large genomic region in cheese making fungi.</title>
        <authorList>
            <person name="Cheeseman K."/>
            <person name="Ropars J."/>
            <person name="Renault P."/>
            <person name="Dupont J."/>
            <person name="Gouzy J."/>
            <person name="Branca A."/>
            <person name="Abraham A.L."/>
            <person name="Ceppi M."/>
            <person name="Conseiller E."/>
            <person name="Debuchy R."/>
            <person name="Malagnac F."/>
            <person name="Goarin A."/>
            <person name="Silar P."/>
            <person name="Lacoste S."/>
            <person name="Sallet E."/>
            <person name="Bensimon A."/>
            <person name="Giraud T."/>
            <person name="Brygoo Y."/>
        </authorList>
    </citation>
    <scope>NUCLEOTIDE SEQUENCE [LARGE SCALE GENOMIC DNA]</scope>
    <source>
        <strain evidence="14">FM164</strain>
    </source>
</reference>
<dbReference type="SUPFAM" id="SSF53623">
    <property type="entry name" value="MurD-like peptide ligases, catalytic domain"/>
    <property type="match status" value="1"/>
</dbReference>
<dbReference type="EC" id="6.3.2.17" evidence="3"/>
<protein>
    <recommendedName>
        <fullName evidence="3">tetrahydrofolate synthase</fullName>
        <ecNumber evidence="3">6.3.2.17</ecNumber>
    </recommendedName>
    <alternativeName>
        <fullName evidence="11">Folylpoly-gamma-glutamate synthetase</fullName>
    </alternativeName>
    <alternativeName>
        <fullName evidence="10">Tetrahydrofolylpolyglutamate synthase</fullName>
    </alternativeName>
</protein>
<dbReference type="PANTHER" id="PTHR11136">
    <property type="entry name" value="FOLYLPOLYGLUTAMATE SYNTHASE-RELATED"/>
    <property type="match status" value="1"/>
</dbReference>
<keyword evidence="15" id="KW-1185">Reference proteome</keyword>
<dbReference type="OMA" id="HAMECLV"/>
<keyword evidence="9" id="KW-0460">Magnesium</keyword>
<comment type="similarity">
    <text evidence="2">Belongs to the folylpolyglutamate synthase family.</text>
</comment>
<dbReference type="GO" id="GO:0005829">
    <property type="term" value="C:cytosol"/>
    <property type="evidence" value="ECO:0007669"/>
    <property type="project" value="TreeGrafter"/>
</dbReference>
<evidence type="ECO:0000256" key="11">
    <source>
        <dbReference type="ARBA" id="ARBA00030876"/>
    </source>
</evidence>
<dbReference type="InterPro" id="IPR001645">
    <property type="entry name" value="Folylpolyglutamate_synth"/>
</dbReference>
<organism evidence="14 15">
    <name type="scientific">Penicillium roqueforti (strain FM164)</name>
    <dbReference type="NCBI Taxonomy" id="1365484"/>
    <lineage>
        <taxon>Eukaryota</taxon>
        <taxon>Fungi</taxon>
        <taxon>Dikarya</taxon>
        <taxon>Ascomycota</taxon>
        <taxon>Pezizomycotina</taxon>
        <taxon>Eurotiomycetes</taxon>
        <taxon>Eurotiomycetidae</taxon>
        <taxon>Eurotiales</taxon>
        <taxon>Aspergillaceae</taxon>
        <taxon>Penicillium</taxon>
    </lineage>
</organism>
<evidence type="ECO:0000313" key="15">
    <source>
        <dbReference type="Proteomes" id="UP000030686"/>
    </source>
</evidence>
<feature type="compositionally biased region" description="Low complexity" evidence="13">
    <location>
        <begin position="18"/>
        <end position="30"/>
    </location>
</feature>
<comment type="pathway">
    <text evidence="1">Cofactor biosynthesis; tetrahydrofolylpolyglutamate biosynthesis.</text>
</comment>
<evidence type="ECO:0000256" key="2">
    <source>
        <dbReference type="ARBA" id="ARBA00008276"/>
    </source>
</evidence>
<comment type="catalytic activity">
    <reaction evidence="12">
        <text>(6S)-5,6,7,8-tetrahydrofolyl-(gamma-L-Glu)(n) + L-glutamate + ATP = (6S)-5,6,7,8-tetrahydrofolyl-(gamma-L-Glu)(n+1) + ADP + phosphate + H(+)</text>
        <dbReference type="Rhea" id="RHEA:10580"/>
        <dbReference type="Rhea" id="RHEA-COMP:14738"/>
        <dbReference type="Rhea" id="RHEA-COMP:14740"/>
        <dbReference type="ChEBI" id="CHEBI:15378"/>
        <dbReference type="ChEBI" id="CHEBI:29985"/>
        <dbReference type="ChEBI" id="CHEBI:30616"/>
        <dbReference type="ChEBI" id="CHEBI:43474"/>
        <dbReference type="ChEBI" id="CHEBI:141005"/>
        <dbReference type="ChEBI" id="CHEBI:456216"/>
        <dbReference type="EC" id="6.3.2.17"/>
    </reaction>
</comment>
<dbReference type="InterPro" id="IPR036615">
    <property type="entry name" value="Mur_ligase_C_dom_sf"/>
</dbReference>
<evidence type="ECO:0000256" key="1">
    <source>
        <dbReference type="ARBA" id="ARBA00005150"/>
    </source>
</evidence>
<name>W6QW14_PENRF</name>
<dbReference type="GO" id="GO:0046872">
    <property type="term" value="F:metal ion binding"/>
    <property type="evidence" value="ECO:0007669"/>
    <property type="project" value="UniProtKB-KW"/>
</dbReference>
<evidence type="ECO:0000256" key="8">
    <source>
        <dbReference type="ARBA" id="ARBA00022840"/>
    </source>
</evidence>
<accession>W6QW14</accession>
<evidence type="ECO:0000256" key="7">
    <source>
        <dbReference type="ARBA" id="ARBA00022741"/>
    </source>
</evidence>
<feature type="region of interest" description="Disordered" evidence="13">
    <location>
        <begin position="18"/>
        <end position="41"/>
    </location>
</feature>
<keyword evidence="7" id="KW-0547">Nucleotide-binding</keyword>
<evidence type="ECO:0000256" key="9">
    <source>
        <dbReference type="ARBA" id="ARBA00022842"/>
    </source>
</evidence>
<proteinExistence type="inferred from homology"/>
<evidence type="ECO:0000256" key="3">
    <source>
        <dbReference type="ARBA" id="ARBA00013025"/>
    </source>
</evidence>
<dbReference type="OrthoDB" id="5212574at2759"/>
<keyword evidence="6" id="KW-0479">Metal-binding</keyword>
<dbReference type="GO" id="GO:0006730">
    <property type="term" value="P:one-carbon metabolic process"/>
    <property type="evidence" value="ECO:0007669"/>
    <property type="project" value="UniProtKB-KW"/>
</dbReference>
<evidence type="ECO:0000256" key="4">
    <source>
        <dbReference type="ARBA" id="ARBA00022563"/>
    </source>
</evidence>
<keyword evidence="4" id="KW-0554">One-carbon metabolism</keyword>
<dbReference type="PANTHER" id="PTHR11136:SF5">
    <property type="entry name" value="FOLYLPOLYGLUTAMATE SYNTHASE, MITOCHONDRIAL"/>
    <property type="match status" value="1"/>
</dbReference>
<dbReference type="InterPro" id="IPR036565">
    <property type="entry name" value="Mur-like_cat_sf"/>
</dbReference>
<dbReference type="Proteomes" id="UP000030686">
    <property type="component" value="Unassembled WGS sequence"/>
</dbReference>
<sequence length="469" mass="52773">MAYQKAIGLLQQCRRPFPDSSATLSSSPSVPKAPNASTLKGSEPLLGMRDWLLTLGHDSENINRLNVIHVAGTKGKGSTCAYVDCFLREHAKRNGLTRKIGLYTSPSLWPRNRIRIDSNPLPVDLFARRFFEVYRGLSLNSDALPTDTKTPGFLQMLAILAFHTFIEEGVDVVICETHHGGQFDATNFVDRPAITAITKIGMDHVENLGRTLKHIAWHKSGIFKKGVLSLSVSQDQEVESEIERRALEMGSSLQFIRDVKGTLLEFVKDVHIEDLPLEQLENCALAIQIAHRFLYLCDHSLDGQDVLAGIEKCRWPGRFDIIDYSGCTWYLDGAHNETSMAVVAKWYNRVASTSSSVRVLIFAHFSPKRTRDWKDILKTLGNSLQMQIQHVIFVEKIEYDDHFATPSGWPEEYAQFWREHWPTKTIYMAHNVRNGIDHAKMIGIGGQILVTGSLYLVEAALGIVKNEPC</sequence>
<evidence type="ECO:0000256" key="6">
    <source>
        <dbReference type="ARBA" id="ARBA00022723"/>
    </source>
</evidence>
<evidence type="ECO:0000256" key="10">
    <source>
        <dbReference type="ARBA" id="ARBA00030592"/>
    </source>
</evidence>
<dbReference type="NCBIfam" id="TIGR01499">
    <property type="entry name" value="folC"/>
    <property type="match status" value="1"/>
</dbReference>
<dbReference type="UniPathway" id="UPA00850"/>
<dbReference type="GO" id="GO:0004326">
    <property type="term" value="F:tetrahydrofolylpolyglutamate synthase activity"/>
    <property type="evidence" value="ECO:0007669"/>
    <property type="project" value="UniProtKB-EC"/>
</dbReference>
<gene>
    <name evidence="14" type="ORF">PROQFM164_S10g000108</name>
</gene>
<keyword evidence="8" id="KW-0067">ATP-binding</keyword>
<dbReference type="EMBL" id="HG792024">
    <property type="protein sequence ID" value="CDM38294.1"/>
    <property type="molecule type" value="Genomic_DNA"/>
</dbReference>
<keyword evidence="5" id="KW-0436">Ligase</keyword>
<evidence type="ECO:0000256" key="13">
    <source>
        <dbReference type="SAM" id="MobiDB-lite"/>
    </source>
</evidence>
<dbReference type="AlphaFoldDB" id="W6QW14"/>
<dbReference type="Gene3D" id="3.40.1190.10">
    <property type="entry name" value="Mur-like, catalytic domain"/>
    <property type="match status" value="1"/>
</dbReference>
<dbReference type="GO" id="GO:0005739">
    <property type="term" value="C:mitochondrion"/>
    <property type="evidence" value="ECO:0007669"/>
    <property type="project" value="TreeGrafter"/>
</dbReference>
<dbReference type="SUPFAM" id="SSF53244">
    <property type="entry name" value="MurD-like peptide ligases, peptide-binding domain"/>
    <property type="match status" value="1"/>
</dbReference>
<dbReference type="STRING" id="1365484.W6QW14"/>
<dbReference type="Gene3D" id="3.90.190.20">
    <property type="entry name" value="Mur ligase, C-terminal domain"/>
    <property type="match status" value="1"/>
</dbReference>
<dbReference type="GO" id="GO:0005524">
    <property type="term" value="F:ATP binding"/>
    <property type="evidence" value="ECO:0007669"/>
    <property type="project" value="UniProtKB-KW"/>
</dbReference>
<evidence type="ECO:0000313" key="14">
    <source>
        <dbReference type="EMBL" id="CDM38294.1"/>
    </source>
</evidence>
<evidence type="ECO:0000256" key="12">
    <source>
        <dbReference type="ARBA" id="ARBA00047493"/>
    </source>
</evidence>